<dbReference type="InterPro" id="IPR000983">
    <property type="entry name" value="Bac_GSPG_pilin"/>
</dbReference>
<gene>
    <name evidence="3" type="ORF">SAMN04488068_1607</name>
</gene>
<dbReference type="InterPro" id="IPR031982">
    <property type="entry name" value="PilE-like"/>
</dbReference>
<accession>A0A1M5N396</accession>
<dbReference type="NCBIfam" id="TIGR02532">
    <property type="entry name" value="IV_pilin_GFxxxE"/>
    <property type="match status" value="1"/>
</dbReference>
<dbReference type="Pfam" id="PF07963">
    <property type="entry name" value="N_methyl"/>
    <property type="match status" value="1"/>
</dbReference>
<dbReference type="Pfam" id="PF16732">
    <property type="entry name" value="ComP_DUS"/>
    <property type="match status" value="1"/>
</dbReference>
<dbReference type="GO" id="GO:0043683">
    <property type="term" value="P:type IV pilus assembly"/>
    <property type="evidence" value="ECO:0007669"/>
    <property type="project" value="InterPro"/>
</dbReference>
<dbReference type="AlphaFoldDB" id="A0A1M5N396"/>
<dbReference type="PRINTS" id="PR00813">
    <property type="entry name" value="BCTERIALGSPG"/>
</dbReference>
<dbReference type="PANTHER" id="PTHR30093:SF47">
    <property type="entry name" value="TYPE IV PILUS NON-CORE MINOR PILIN PILE"/>
    <property type="match status" value="1"/>
</dbReference>
<keyword evidence="1" id="KW-0488">Methylation</keyword>
<evidence type="ECO:0000313" key="4">
    <source>
        <dbReference type="Proteomes" id="UP000199758"/>
    </source>
</evidence>
<proteinExistence type="predicted"/>
<dbReference type="SUPFAM" id="SSF54523">
    <property type="entry name" value="Pili subunits"/>
    <property type="match status" value="1"/>
</dbReference>
<keyword evidence="2" id="KW-1133">Transmembrane helix</keyword>
<dbReference type="EMBL" id="FQWZ01000003">
    <property type="protein sequence ID" value="SHG84044.1"/>
    <property type="molecule type" value="Genomic_DNA"/>
</dbReference>
<dbReference type="InterPro" id="IPR012902">
    <property type="entry name" value="N_methyl_site"/>
</dbReference>
<keyword evidence="4" id="KW-1185">Reference proteome</keyword>
<dbReference type="OrthoDB" id="5296638at2"/>
<dbReference type="PROSITE" id="PS00409">
    <property type="entry name" value="PROKAR_NTER_METHYL"/>
    <property type="match status" value="1"/>
</dbReference>
<dbReference type="PANTHER" id="PTHR30093">
    <property type="entry name" value="GENERAL SECRETION PATHWAY PROTEIN G"/>
    <property type="match status" value="1"/>
</dbReference>
<evidence type="ECO:0000256" key="2">
    <source>
        <dbReference type="SAM" id="Phobius"/>
    </source>
</evidence>
<reference evidence="3 4" key="1">
    <citation type="submission" date="2016-11" db="EMBL/GenBank/DDBJ databases">
        <authorList>
            <person name="Jaros S."/>
            <person name="Januszkiewicz K."/>
            <person name="Wedrychowicz H."/>
        </authorList>
    </citation>
    <scope>NUCLEOTIDE SEQUENCE [LARGE SCALE GENOMIC DNA]</scope>
    <source>
        <strain evidence="3 4">CGMCC 1.7049</strain>
    </source>
</reference>
<dbReference type="RefSeq" id="WP_072896300.1">
    <property type="nucleotide sequence ID" value="NZ_FQWZ01000003.1"/>
</dbReference>
<dbReference type="Gene3D" id="3.30.700.10">
    <property type="entry name" value="Glycoprotein, Type 4 Pilin"/>
    <property type="match status" value="1"/>
</dbReference>
<keyword evidence="2" id="KW-0472">Membrane</keyword>
<evidence type="ECO:0000256" key="1">
    <source>
        <dbReference type="ARBA" id="ARBA00022481"/>
    </source>
</evidence>
<dbReference type="STRING" id="490188.SAMN04488068_1607"/>
<dbReference type="GO" id="GO:0015628">
    <property type="term" value="P:protein secretion by the type II secretion system"/>
    <property type="evidence" value="ECO:0007669"/>
    <property type="project" value="InterPro"/>
</dbReference>
<dbReference type="GO" id="GO:0015627">
    <property type="term" value="C:type II protein secretion system complex"/>
    <property type="evidence" value="ECO:0007669"/>
    <property type="project" value="InterPro"/>
</dbReference>
<evidence type="ECO:0000313" key="3">
    <source>
        <dbReference type="EMBL" id="SHG84044.1"/>
    </source>
</evidence>
<sequence>MTSAARQPNRQRGFTLVELIVAVSIVGLLTAIALPTYRTYTMRANRAVAKAALVDLAARQETYFVDRKAYASSLSDINANGFLSRDSTMTSAQGNTTIYSLSMAAHNTSTCPATGSVGSTSYTLIATPVGNQASDSCSSLCMTSTGIRLTSASTPADCWSR</sequence>
<keyword evidence="2" id="KW-0812">Transmembrane</keyword>
<name>A0A1M5N396_9GAMM</name>
<dbReference type="Proteomes" id="UP000199758">
    <property type="component" value="Unassembled WGS sequence"/>
</dbReference>
<organism evidence="3 4">
    <name type="scientific">Hydrocarboniphaga daqingensis</name>
    <dbReference type="NCBI Taxonomy" id="490188"/>
    <lineage>
        <taxon>Bacteria</taxon>
        <taxon>Pseudomonadati</taxon>
        <taxon>Pseudomonadota</taxon>
        <taxon>Gammaproteobacteria</taxon>
        <taxon>Nevskiales</taxon>
        <taxon>Nevskiaceae</taxon>
        <taxon>Hydrocarboniphaga</taxon>
    </lineage>
</organism>
<dbReference type="InterPro" id="IPR045584">
    <property type="entry name" value="Pilin-like"/>
</dbReference>
<feature type="transmembrane region" description="Helical" evidence="2">
    <location>
        <begin position="16"/>
        <end position="37"/>
    </location>
</feature>
<protein>
    <submittedName>
        <fullName evidence="3">Type IV pilus assembly protein PilE</fullName>
    </submittedName>
</protein>